<dbReference type="EMBL" id="BTSY01000002">
    <property type="protein sequence ID" value="GMT16015.1"/>
    <property type="molecule type" value="Genomic_DNA"/>
</dbReference>
<feature type="non-terminal residue" evidence="1">
    <location>
        <position position="1"/>
    </location>
</feature>
<dbReference type="Proteomes" id="UP001432322">
    <property type="component" value="Unassembled WGS sequence"/>
</dbReference>
<protein>
    <submittedName>
        <fullName evidence="1">Uncharacterized protein</fullName>
    </submittedName>
</protein>
<evidence type="ECO:0000313" key="1">
    <source>
        <dbReference type="EMBL" id="GMT16015.1"/>
    </source>
</evidence>
<feature type="non-terminal residue" evidence="1">
    <location>
        <position position="73"/>
    </location>
</feature>
<accession>A0AAV5VBS6</accession>
<name>A0AAV5VBS6_9BILA</name>
<comment type="caution">
    <text evidence="1">The sequence shown here is derived from an EMBL/GenBank/DDBJ whole genome shotgun (WGS) entry which is preliminary data.</text>
</comment>
<dbReference type="AlphaFoldDB" id="A0AAV5VBS6"/>
<gene>
    <name evidence="1" type="ORF">PFISCL1PPCAC_7312</name>
</gene>
<organism evidence="1 2">
    <name type="scientific">Pristionchus fissidentatus</name>
    <dbReference type="NCBI Taxonomy" id="1538716"/>
    <lineage>
        <taxon>Eukaryota</taxon>
        <taxon>Metazoa</taxon>
        <taxon>Ecdysozoa</taxon>
        <taxon>Nematoda</taxon>
        <taxon>Chromadorea</taxon>
        <taxon>Rhabditida</taxon>
        <taxon>Rhabditina</taxon>
        <taxon>Diplogasteromorpha</taxon>
        <taxon>Diplogasteroidea</taxon>
        <taxon>Neodiplogasteridae</taxon>
        <taxon>Pristionchus</taxon>
    </lineage>
</organism>
<reference evidence="1" key="1">
    <citation type="submission" date="2023-10" db="EMBL/GenBank/DDBJ databases">
        <title>Genome assembly of Pristionchus species.</title>
        <authorList>
            <person name="Yoshida K."/>
            <person name="Sommer R.J."/>
        </authorList>
    </citation>
    <scope>NUCLEOTIDE SEQUENCE</scope>
    <source>
        <strain evidence="1">RS5133</strain>
    </source>
</reference>
<proteinExistence type="predicted"/>
<keyword evidence="2" id="KW-1185">Reference proteome</keyword>
<evidence type="ECO:0000313" key="2">
    <source>
        <dbReference type="Proteomes" id="UP001432322"/>
    </source>
</evidence>
<sequence length="73" mass="8768">FTHRGKWTESEWRRFRCVSIIVFPQQAGLRPAQQRDSRRRRVMECTRSSWGMRQSRHSIDRAATSIRPRIPAE</sequence>